<dbReference type="EMBL" id="MU129098">
    <property type="protein sequence ID" value="KAF9506817.1"/>
    <property type="molecule type" value="Genomic_DNA"/>
</dbReference>
<dbReference type="Proteomes" id="UP000886523">
    <property type="component" value="Unassembled WGS sequence"/>
</dbReference>
<evidence type="ECO:0000259" key="1">
    <source>
        <dbReference type="Pfam" id="PF12937"/>
    </source>
</evidence>
<name>A0A9P6AJ63_9AGAM</name>
<evidence type="ECO:0000313" key="2">
    <source>
        <dbReference type="EMBL" id="KAF9506817.1"/>
    </source>
</evidence>
<dbReference type="AlphaFoldDB" id="A0A9P6AJ63"/>
<dbReference type="Pfam" id="PF12937">
    <property type="entry name" value="F-box-like"/>
    <property type="match status" value="1"/>
</dbReference>
<dbReference type="Gene3D" id="1.20.1280.50">
    <property type="match status" value="1"/>
</dbReference>
<organism evidence="2 3">
    <name type="scientific">Hydnum rufescens UP504</name>
    <dbReference type="NCBI Taxonomy" id="1448309"/>
    <lineage>
        <taxon>Eukaryota</taxon>
        <taxon>Fungi</taxon>
        <taxon>Dikarya</taxon>
        <taxon>Basidiomycota</taxon>
        <taxon>Agaricomycotina</taxon>
        <taxon>Agaricomycetes</taxon>
        <taxon>Cantharellales</taxon>
        <taxon>Hydnaceae</taxon>
        <taxon>Hydnum</taxon>
    </lineage>
</organism>
<comment type="caution">
    <text evidence="2">The sequence shown here is derived from an EMBL/GenBank/DDBJ whole genome shotgun (WGS) entry which is preliminary data.</text>
</comment>
<keyword evidence="3" id="KW-1185">Reference proteome</keyword>
<feature type="domain" description="F-box" evidence="1">
    <location>
        <begin position="95"/>
        <end position="153"/>
    </location>
</feature>
<proteinExistence type="predicted"/>
<sequence length="305" mass="34637">MSDGRRGTQRLLTLIRDSLDALSPLMKEDRGRITPGHIPDIATSSRLRRDPAIIHELERFDADLKIMDEIDAALHTLRRRLLAHNHEYRTQLAPISLLPVEILCSIFVHVMTSEIGSPGFVRDTPKYVASITHVCRRWRTIALEQAQLWTHINANWPPDQIATWLSRGTLPLCATYVPTGIRRAHHGIPNDIPLTTEDRIRVMISLVSHSHRWSAAKLCFNPSAVIDVRAFPRLHSLELFRARIKNLVTLCPQLVRLVVGHTPHLELEEWAAVLPSCNVLEYLEIGWLGPDESPRAAAHPVPQYF</sequence>
<dbReference type="SUPFAM" id="SSF81383">
    <property type="entry name" value="F-box domain"/>
    <property type="match status" value="1"/>
</dbReference>
<dbReference type="OrthoDB" id="3268074at2759"/>
<evidence type="ECO:0000313" key="3">
    <source>
        <dbReference type="Proteomes" id="UP000886523"/>
    </source>
</evidence>
<dbReference type="InterPro" id="IPR036047">
    <property type="entry name" value="F-box-like_dom_sf"/>
</dbReference>
<gene>
    <name evidence="2" type="ORF">BS47DRAFT_378947</name>
</gene>
<dbReference type="InterPro" id="IPR001810">
    <property type="entry name" value="F-box_dom"/>
</dbReference>
<accession>A0A9P6AJ63</accession>
<reference evidence="2" key="1">
    <citation type="journal article" date="2020" name="Nat. Commun.">
        <title>Large-scale genome sequencing of mycorrhizal fungi provides insights into the early evolution of symbiotic traits.</title>
        <authorList>
            <person name="Miyauchi S."/>
            <person name="Kiss E."/>
            <person name="Kuo A."/>
            <person name="Drula E."/>
            <person name="Kohler A."/>
            <person name="Sanchez-Garcia M."/>
            <person name="Morin E."/>
            <person name="Andreopoulos B."/>
            <person name="Barry K.W."/>
            <person name="Bonito G."/>
            <person name="Buee M."/>
            <person name="Carver A."/>
            <person name="Chen C."/>
            <person name="Cichocki N."/>
            <person name="Clum A."/>
            <person name="Culley D."/>
            <person name="Crous P.W."/>
            <person name="Fauchery L."/>
            <person name="Girlanda M."/>
            <person name="Hayes R.D."/>
            <person name="Keri Z."/>
            <person name="LaButti K."/>
            <person name="Lipzen A."/>
            <person name="Lombard V."/>
            <person name="Magnuson J."/>
            <person name="Maillard F."/>
            <person name="Murat C."/>
            <person name="Nolan M."/>
            <person name="Ohm R.A."/>
            <person name="Pangilinan J."/>
            <person name="Pereira M.F."/>
            <person name="Perotto S."/>
            <person name="Peter M."/>
            <person name="Pfister S."/>
            <person name="Riley R."/>
            <person name="Sitrit Y."/>
            <person name="Stielow J.B."/>
            <person name="Szollosi G."/>
            <person name="Zifcakova L."/>
            <person name="Stursova M."/>
            <person name="Spatafora J.W."/>
            <person name="Tedersoo L."/>
            <person name="Vaario L.M."/>
            <person name="Yamada A."/>
            <person name="Yan M."/>
            <person name="Wang P."/>
            <person name="Xu J."/>
            <person name="Bruns T."/>
            <person name="Baldrian P."/>
            <person name="Vilgalys R."/>
            <person name="Dunand C."/>
            <person name="Henrissat B."/>
            <person name="Grigoriev I.V."/>
            <person name="Hibbett D."/>
            <person name="Nagy L.G."/>
            <person name="Martin F.M."/>
        </authorList>
    </citation>
    <scope>NUCLEOTIDE SEQUENCE</scope>
    <source>
        <strain evidence="2">UP504</strain>
    </source>
</reference>
<protein>
    <recommendedName>
        <fullName evidence="1">F-box domain-containing protein</fullName>
    </recommendedName>
</protein>